<evidence type="ECO:0000313" key="2">
    <source>
        <dbReference type="EMBL" id="QIK40507.1"/>
    </source>
</evidence>
<dbReference type="NCBIfam" id="TIGR01444">
    <property type="entry name" value="fkbM_fam"/>
    <property type="match status" value="1"/>
</dbReference>
<dbReference type="Gene3D" id="3.40.50.150">
    <property type="entry name" value="Vaccinia Virus protein VP39"/>
    <property type="match status" value="1"/>
</dbReference>
<keyword evidence="3" id="KW-1185">Reference proteome</keyword>
<evidence type="ECO:0000313" key="3">
    <source>
        <dbReference type="Proteomes" id="UP000500791"/>
    </source>
</evidence>
<dbReference type="InterPro" id="IPR052514">
    <property type="entry name" value="SAM-dependent_MTase"/>
</dbReference>
<accession>A0A6G7VL37</accession>
<dbReference type="Pfam" id="PF05050">
    <property type="entry name" value="Methyltransf_21"/>
    <property type="match status" value="1"/>
</dbReference>
<evidence type="ECO:0000259" key="1">
    <source>
        <dbReference type="Pfam" id="PF05050"/>
    </source>
</evidence>
<reference evidence="2 3" key="1">
    <citation type="submission" date="2020-03" db="EMBL/GenBank/DDBJ databases">
        <title>Complete genome sequence of Monaibacterium sp. ALG8 with diverse plasmids.</title>
        <authorList>
            <person name="Sun C."/>
        </authorList>
    </citation>
    <scope>NUCLEOTIDE SEQUENCE [LARGE SCALE GENOMIC DNA]</scope>
    <source>
        <strain evidence="2 3">ALG8</strain>
    </source>
</reference>
<protein>
    <submittedName>
        <fullName evidence="2">FkbM family methyltransferase</fullName>
    </submittedName>
</protein>
<dbReference type="SUPFAM" id="SSF53335">
    <property type="entry name" value="S-adenosyl-L-methionine-dependent methyltransferases"/>
    <property type="match status" value="1"/>
</dbReference>
<keyword evidence="2" id="KW-0808">Transferase</keyword>
<dbReference type="Proteomes" id="UP000500791">
    <property type="component" value="Chromosome"/>
</dbReference>
<dbReference type="PANTHER" id="PTHR34203:SF15">
    <property type="entry name" value="SLL1173 PROTEIN"/>
    <property type="match status" value="1"/>
</dbReference>
<dbReference type="RefSeq" id="WP_166190056.1">
    <property type="nucleotide sequence ID" value="NZ_CP049811.1"/>
</dbReference>
<organism evidence="2 3">
    <name type="scientific">Pontivivens nitratireducens</name>
    <dbReference type="NCBI Taxonomy" id="2758038"/>
    <lineage>
        <taxon>Bacteria</taxon>
        <taxon>Pseudomonadati</taxon>
        <taxon>Pseudomonadota</taxon>
        <taxon>Alphaproteobacteria</taxon>
        <taxon>Rhodobacterales</taxon>
        <taxon>Paracoccaceae</taxon>
        <taxon>Pontivivens</taxon>
    </lineage>
</organism>
<dbReference type="PANTHER" id="PTHR34203">
    <property type="entry name" value="METHYLTRANSFERASE, FKBM FAMILY PROTEIN"/>
    <property type="match status" value="1"/>
</dbReference>
<name>A0A6G7VL37_9RHOB</name>
<dbReference type="AlphaFoldDB" id="A0A6G7VL37"/>
<gene>
    <name evidence="2" type="ORF">G8E03_06820</name>
</gene>
<sequence>MHLIRSVRKRLLRKYGQKRVARRFDSLWELDPKDWIDLRMIVRQPFEEQQMAKLHALCAELQPDTFLDCGANFGFYTVRIAMGAPSMEVHAFEPVSTTRAKLERNLAQNALQDRVTVHGVALSNREGRAEISIDPTSSGLSTLAPDDEAQRHRDYSYIETVPTARLDDTVPLQDRRIAIKMDVEGFELTALEGMVRTLQSNEAVVQIETRPANAERLDARMLELSYRFRDAIGEDRYYTKS</sequence>
<dbReference type="EMBL" id="CP049811">
    <property type="protein sequence ID" value="QIK40507.1"/>
    <property type="molecule type" value="Genomic_DNA"/>
</dbReference>
<dbReference type="KEGG" id="mon:G8E03_06820"/>
<dbReference type="InterPro" id="IPR029063">
    <property type="entry name" value="SAM-dependent_MTases_sf"/>
</dbReference>
<dbReference type="GO" id="GO:0032259">
    <property type="term" value="P:methylation"/>
    <property type="evidence" value="ECO:0007669"/>
    <property type="project" value="UniProtKB-KW"/>
</dbReference>
<keyword evidence="2" id="KW-0489">Methyltransferase</keyword>
<dbReference type="InterPro" id="IPR006342">
    <property type="entry name" value="FkbM_mtfrase"/>
</dbReference>
<feature type="domain" description="Methyltransferase FkbM" evidence="1">
    <location>
        <begin position="68"/>
        <end position="228"/>
    </location>
</feature>
<proteinExistence type="predicted"/>
<dbReference type="GO" id="GO:0008168">
    <property type="term" value="F:methyltransferase activity"/>
    <property type="evidence" value="ECO:0007669"/>
    <property type="project" value="UniProtKB-KW"/>
</dbReference>